<evidence type="ECO:0000256" key="3">
    <source>
        <dbReference type="ARBA" id="ARBA00044493"/>
    </source>
</evidence>
<evidence type="ECO:0000313" key="6">
    <source>
        <dbReference type="EMBL" id="KAK4146732.1"/>
    </source>
</evidence>
<feature type="region of interest" description="Disordered" evidence="5">
    <location>
        <begin position="111"/>
        <end position="217"/>
    </location>
</feature>
<dbReference type="Proteomes" id="UP001302676">
    <property type="component" value="Unassembled WGS sequence"/>
</dbReference>
<evidence type="ECO:0000256" key="1">
    <source>
        <dbReference type="ARBA" id="ARBA00006192"/>
    </source>
</evidence>
<feature type="region of interest" description="Disordered" evidence="5">
    <location>
        <begin position="1214"/>
        <end position="1234"/>
    </location>
</feature>
<evidence type="ECO:0000256" key="2">
    <source>
        <dbReference type="ARBA" id="ARBA00022737"/>
    </source>
</evidence>
<keyword evidence="2" id="KW-0677">Repeat</keyword>
<dbReference type="InterPro" id="IPR011990">
    <property type="entry name" value="TPR-like_helical_dom_sf"/>
</dbReference>
<accession>A0AAN6V8F1</accession>
<reference evidence="6" key="2">
    <citation type="submission" date="2023-05" db="EMBL/GenBank/DDBJ databases">
        <authorList>
            <consortium name="Lawrence Berkeley National Laboratory"/>
            <person name="Steindorff A."/>
            <person name="Hensen N."/>
            <person name="Bonometti L."/>
            <person name="Westerberg I."/>
            <person name="Brannstrom I.O."/>
            <person name="Guillou S."/>
            <person name="Cros-Aarteil S."/>
            <person name="Calhoun S."/>
            <person name="Haridas S."/>
            <person name="Kuo A."/>
            <person name="Mondo S."/>
            <person name="Pangilinan J."/>
            <person name="Riley R."/>
            <person name="Labutti K."/>
            <person name="Andreopoulos B."/>
            <person name="Lipzen A."/>
            <person name="Chen C."/>
            <person name="Yanf M."/>
            <person name="Daum C."/>
            <person name="Ng V."/>
            <person name="Clum A."/>
            <person name="Ohm R."/>
            <person name="Martin F."/>
            <person name="Silar P."/>
            <person name="Natvig D."/>
            <person name="Lalanne C."/>
            <person name="Gautier V."/>
            <person name="Ament-Velasquez S.L."/>
            <person name="Kruys A."/>
            <person name="Hutchinson M.I."/>
            <person name="Powell A.J."/>
            <person name="Barry K."/>
            <person name="Miller A.N."/>
            <person name="Grigoriev I.V."/>
            <person name="Debuchy R."/>
            <person name="Gladieux P."/>
            <person name="Thoren M.H."/>
            <person name="Johannesson H."/>
        </authorList>
    </citation>
    <scope>NUCLEOTIDE SEQUENCE</scope>
    <source>
        <strain evidence="6">CBS 141.50</strain>
    </source>
</reference>
<comment type="subunit">
    <text evidence="4">Binds to mitochondrial small subunit 15S rRNA.</text>
</comment>
<organism evidence="6 7">
    <name type="scientific">Dichotomopilus funicola</name>
    <dbReference type="NCBI Taxonomy" id="1934379"/>
    <lineage>
        <taxon>Eukaryota</taxon>
        <taxon>Fungi</taxon>
        <taxon>Dikarya</taxon>
        <taxon>Ascomycota</taxon>
        <taxon>Pezizomycotina</taxon>
        <taxon>Sordariomycetes</taxon>
        <taxon>Sordariomycetidae</taxon>
        <taxon>Sordariales</taxon>
        <taxon>Chaetomiaceae</taxon>
        <taxon>Dichotomopilus</taxon>
    </lineage>
</organism>
<evidence type="ECO:0000256" key="4">
    <source>
        <dbReference type="ARBA" id="ARBA00044511"/>
    </source>
</evidence>
<dbReference type="GeneID" id="87816120"/>
<name>A0AAN6V8F1_9PEZI</name>
<feature type="compositionally biased region" description="Basic and acidic residues" evidence="5">
    <location>
        <begin position="192"/>
        <end position="208"/>
    </location>
</feature>
<feature type="region of interest" description="Disordered" evidence="5">
    <location>
        <begin position="1146"/>
        <end position="1172"/>
    </location>
</feature>
<keyword evidence="7" id="KW-1185">Reference proteome</keyword>
<feature type="compositionally biased region" description="Basic and acidic residues" evidence="5">
    <location>
        <begin position="1295"/>
        <end position="1308"/>
    </location>
</feature>
<dbReference type="Gene3D" id="1.25.40.10">
    <property type="entry name" value="Tetratricopeptide repeat domain"/>
    <property type="match status" value="2"/>
</dbReference>
<protein>
    <submittedName>
        <fullName evidence="6">Uncharacterized protein</fullName>
    </submittedName>
</protein>
<dbReference type="RefSeq" id="XP_062640103.1">
    <property type="nucleotide sequence ID" value="XM_062779507.1"/>
</dbReference>
<dbReference type="Pfam" id="PF13812">
    <property type="entry name" value="PPR_3"/>
    <property type="match status" value="1"/>
</dbReference>
<feature type="compositionally biased region" description="Basic residues" evidence="5">
    <location>
        <begin position="1152"/>
        <end position="1164"/>
    </location>
</feature>
<evidence type="ECO:0000256" key="5">
    <source>
        <dbReference type="SAM" id="MobiDB-lite"/>
    </source>
</evidence>
<comment type="similarity">
    <text evidence="1">Belongs to the CCM1 family.</text>
</comment>
<comment type="function">
    <text evidence="3">Regulates mitochondrial small subunit maturation by controlling 15S rRNA 5'-end processing. Localizes to the 5' precursor of the 15S rRNA in a position that is subsequently occupied by mS47 in the mature yeast mtSSU. Uses structure and sequence-specific RNA recognition, binding to a single-stranded region of the precursor and specifically recognizing bases -6 to -1. The exchange of Ccm1 for mS47 is coupled to the irreversible removal of precursor rRNA that is accompanied by conformational changes of the mitoribosomal proteins uS5m and mS26. These conformational changes signal completion of 5'-end rRNA processing through protection of the mature 5'-end of the 15S rRNA and stabilization of mS47. The removal of the 5' precursor together with the dissociation of Ccm1 may be catalyzed by the 5'-3' exoribonuclease Pet127. Involved in the specific removal of group I introns in mitochondrial encoded transcripts.</text>
</comment>
<reference evidence="6" key="1">
    <citation type="journal article" date="2023" name="Mol. Phylogenet. Evol.">
        <title>Genome-scale phylogeny and comparative genomics of the fungal order Sordariales.</title>
        <authorList>
            <person name="Hensen N."/>
            <person name="Bonometti L."/>
            <person name="Westerberg I."/>
            <person name="Brannstrom I.O."/>
            <person name="Guillou S."/>
            <person name="Cros-Aarteil S."/>
            <person name="Calhoun S."/>
            <person name="Haridas S."/>
            <person name="Kuo A."/>
            <person name="Mondo S."/>
            <person name="Pangilinan J."/>
            <person name="Riley R."/>
            <person name="LaButti K."/>
            <person name="Andreopoulos B."/>
            <person name="Lipzen A."/>
            <person name="Chen C."/>
            <person name="Yan M."/>
            <person name="Daum C."/>
            <person name="Ng V."/>
            <person name="Clum A."/>
            <person name="Steindorff A."/>
            <person name="Ohm R.A."/>
            <person name="Martin F."/>
            <person name="Silar P."/>
            <person name="Natvig D.O."/>
            <person name="Lalanne C."/>
            <person name="Gautier V."/>
            <person name="Ament-Velasquez S.L."/>
            <person name="Kruys A."/>
            <person name="Hutchinson M.I."/>
            <person name="Powell A.J."/>
            <person name="Barry K."/>
            <person name="Miller A.N."/>
            <person name="Grigoriev I.V."/>
            <person name="Debuchy R."/>
            <person name="Gladieux P."/>
            <person name="Hiltunen Thoren M."/>
            <person name="Johannesson H."/>
        </authorList>
    </citation>
    <scope>NUCLEOTIDE SEQUENCE</scope>
    <source>
        <strain evidence="6">CBS 141.50</strain>
    </source>
</reference>
<dbReference type="PANTHER" id="PTHR47447">
    <property type="entry name" value="OS03G0856100 PROTEIN"/>
    <property type="match status" value="1"/>
</dbReference>
<sequence>MLERTATGIEPCSTSFQRIFPSAGSCLPTRRTLHAAFWHHGAADLGHFDTCQPLVRHTPAEATKIPTATPRSKPKPIENAYPVTAPGFSLDFLYPSGTAALLQRVHRIHGPRLDHGSRSRTPVSRLFTSTAPLRSDQRPWDDPEAATGQAAGNPEDVHEEDEWGPQRELERWEGDDDGGGNSGNAGNGGNDGRGRRDGWDGWDRDQGHPVDGAADINGDVDVTLNRLKRLLYSPTNTGGYDQIYQNYMRLPPDMQEPFKADVMVTISASDRPIEAGRVTDLFAQFRMSQWTDDLLAAATKALFVLNRIQDAVSLFRVAVEHRRLSGGLDRILAHGLETKSFDLVTLVWRLYTTNIKDPKPPPDAPPQSSPRLPVVNHLIYPLTAEVPDLHLRFRELYFYYGDPDVKPWLLKPWLIKPWRTEFIGSIIRHLLTHSLELLKEPDTVFMLHWVKDPKEYERYILLNHQRGAKPRLMTDLYYRYRSLPSVIPDASILRIMMDILFPLNVVGMLRLKTDWYRGYGRLDERALDKFMSFYADRGDVKSLLDLTEEYEQHHPGSNLKHDPIFIGFLARAYAVRGDPKGVRQVLADVTERTGGGPSVELLNHLLKAYSNVGEYEEAINIFSLILEQHEPDPTTFATMMSMAGDRGDLQFTLEVFKLVEDRGLPITCDLIQPVVEAYCRNDRYADAERLCIKITRKKEVPGPHTPLWNTLIRHNAWGRDLIGVNRLLQHMTSLNVSYDHTTYAHLILALLYVNQSHHALHLLRAALDEGSFEPTQDHYILLMVAFIHTQESWLAFKVYDLMRRTGFPESAAATAQYITAFANYRRLQIDDKYTLKLKRRFAGFILREFYRAMEREENNEPDSNGAIIHLYSKTLLALTRMREYASVNRIIKIHNERYPDRGTPETMPLEILHLVLLAQFRSRKIARVRKTWEIILRRTSRRYQPAASFLNPEGEGYDPENPVNPIVSDQRFRLSEPLRVMQYVHIDAGDSIGLIKLVETVRARGYELDNKNWNYHVQGLADMGRWHRAFTTCERVLMPNWAGWAALTGPRSKRSHLPMDLRQGGRNPRLFRPTNHTLLVLIREYRNLERMAPWSRTAAHHFRLINADCPKTVRAIISRRTGRHSLDELIIEKRLRFAGAAALQKKREGIKRSQRAKRRLHPRGSGRYAPQGVRARIKRMARIRGHIADGTVIRGGKTGAKTMRELRKLQIEKKEKIRAQNRQPRWEEQDRQDRQDIEDLQKLLESRELQERQEAQTARAQKQLEDMAPRTSTSDEAEPWAGLEGFDLGDMDDNSSGKREKGDKKSLSVDDFISALKGEPVGGSAVPADSGETGEQNKRNTKKKKSKKDKEWGDGAMSPDDFIKAMKGGGGDEEK</sequence>
<comment type="caution">
    <text evidence="6">The sequence shown here is derived from an EMBL/GenBank/DDBJ whole genome shotgun (WGS) entry which is preliminary data.</text>
</comment>
<feature type="compositionally biased region" description="Polar residues" evidence="5">
    <location>
        <begin position="119"/>
        <end position="132"/>
    </location>
</feature>
<evidence type="ECO:0000313" key="7">
    <source>
        <dbReference type="Proteomes" id="UP001302676"/>
    </source>
</evidence>
<feature type="region of interest" description="Disordered" evidence="5">
    <location>
        <begin position="1247"/>
        <end position="1375"/>
    </location>
</feature>
<feature type="compositionally biased region" description="Gly residues" evidence="5">
    <location>
        <begin position="179"/>
        <end position="191"/>
    </location>
</feature>
<proteinExistence type="inferred from homology"/>
<dbReference type="InterPro" id="IPR002885">
    <property type="entry name" value="PPR_rpt"/>
</dbReference>
<dbReference type="EMBL" id="MU853559">
    <property type="protein sequence ID" value="KAK4146732.1"/>
    <property type="molecule type" value="Genomic_DNA"/>
</dbReference>
<gene>
    <name evidence="6" type="ORF">C8A04DRAFT_25300</name>
</gene>
<dbReference type="PANTHER" id="PTHR47447:SF17">
    <property type="entry name" value="OS12G0638900 PROTEIN"/>
    <property type="match status" value="1"/>
</dbReference>